<protein>
    <recommendedName>
        <fullName evidence="3">DUF4406 domain-containing protein</fullName>
    </recommendedName>
</protein>
<dbReference type="RefSeq" id="WP_183589876.1">
    <property type="nucleotide sequence ID" value="NZ_JACHCA010000022.1"/>
</dbReference>
<evidence type="ECO:0000313" key="1">
    <source>
        <dbReference type="EMBL" id="MBB6131354.1"/>
    </source>
</evidence>
<accession>A0A841JLL8</accession>
<dbReference type="InterPro" id="IPR025518">
    <property type="entry name" value="DUF4406"/>
</dbReference>
<organism evidence="1 2">
    <name type="scientific">Mucilaginibacter lappiensis</name>
    <dbReference type="NCBI Taxonomy" id="354630"/>
    <lineage>
        <taxon>Bacteria</taxon>
        <taxon>Pseudomonadati</taxon>
        <taxon>Bacteroidota</taxon>
        <taxon>Sphingobacteriia</taxon>
        <taxon>Sphingobacteriales</taxon>
        <taxon>Sphingobacteriaceae</taxon>
        <taxon>Mucilaginibacter</taxon>
    </lineage>
</organism>
<proteinExistence type="predicted"/>
<gene>
    <name evidence="1" type="ORF">HDF22_005505</name>
</gene>
<dbReference type="AlphaFoldDB" id="A0A841JLL8"/>
<evidence type="ECO:0000313" key="2">
    <source>
        <dbReference type="Proteomes" id="UP000548326"/>
    </source>
</evidence>
<reference evidence="1 2" key="1">
    <citation type="submission" date="2020-08" db="EMBL/GenBank/DDBJ databases">
        <title>Genomic Encyclopedia of Type Strains, Phase IV (KMG-V): Genome sequencing to study the core and pangenomes of soil and plant-associated prokaryotes.</title>
        <authorList>
            <person name="Whitman W."/>
        </authorList>
    </citation>
    <scope>NUCLEOTIDE SEQUENCE [LARGE SCALE GENOMIC DNA]</scope>
    <source>
        <strain evidence="1 2">MP601</strain>
    </source>
</reference>
<sequence>MKQGVYISGKITGLPMQEVTDKFIKAEQYLYKAGFREIINPVFLDHSANKTEDHDQYMKTDIKSMMDCNTIYVLPCWKDSKGAKIELQLAIQLNFNIIWGD</sequence>
<evidence type="ECO:0008006" key="3">
    <source>
        <dbReference type="Google" id="ProtNLM"/>
    </source>
</evidence>
<dbReference type="SUPFAM" id="SSF52309">
    <property type="entry name" value="N-(deoxy)ribosyltransferase-like"/>
    <property type="match status" value="1"/>
</dbReference>
<dbReference type="Proteomes" id="UP000548326">
    <property type="component" value="Unassembled WGS sequence"/>
</dbReference>
<dbReference type="Gene3D" id="3.40.50.10400">
    <property type="entry name" value="Hypothetical protein PA1492"/>
    <property type="match status" value="1"/>
</dbReference>
<comment type="caution">
    <text evidence="1">The sequence shown here is derived from an EMBL/GenBank/DDBJ whole genome shotgun (WGS) entry which is preliminary data.</text>
</comment>
<dbReference type="Pfam" id="PF14359">
    <property type="entry name" value="DUF4406"/>
    <property type="match status" value="1"/>
</dbReference>
<name>A0A841JLL8_9SPHI</name>
<dbReference type="EMBL" id="JACHCA010000022">
    <property type="protein sequence ID" value="MBB6131354.1"/>
    <property type="molecule type" value="Genomic_DNA"/>
</dbReference>